<dbReference type="NCBIfam" id="TIGR00252">
    <property type="entry name" value="YraN family protein"/>
    <property type="match status" value="1"/>
</dbReference>
<protein>
    <recommendedName>
        <fullName evidence="2">UPF0102 protein FNY66_04765</fullName>
    </recommendedName>
</protein>
<dbReference type="PANTHER" id="PTHR34039">
    <property type="entry name" value="UPF0102 PROTEIN YRAN"/>
    <property type="match status" value="1"/>
</dbReference>
<keyword evidence="4" id="KW-1185">Reference proteome</keyword>
<dbReference type="AlphaFoldDB" id="A0A5M9I2K9"/>
<gene>
    <name evidence="3" type="ORF">FNY66_04765</name>
</gene>
<evidence type="ECO:0000313" key="4">
    <source>
        <dbReference type="Proteomes" id="UP000322025"/>
    </source>
</evidence>
<dbReference type="NCBIfam" id="NF009154">
    <property type="entry name" value="PRK12497.3-3"/>
    <property type="match status" value="1"/>
</dbReference>
<dbReference type="InterPro" id="IPR003509">
    <property type="entry name" value="UPF0102_YraN-like"/>
</dbReference>
<comment type="caution">
    <text evidence="3">The sequence shown here is derived from an EMBL/GenBank/DDBJ whole genome shotgun (WGS) entry which is preliminary data.</text>
</comment>
<dbReference type="Gene3D" id="3.40.1350.10">
    <property type="match status" value="1"/>
</dbReference>
<organism evidence="3 4">
    <name type="scientific">Mediterraneibacter catenae</name>
    <dbReference type="NCBI Taxonomy" id="2594882"/>
    <lineage>
        <taxon>Bacteria</taxon>
        <taxon>Bacillati</taxon>
        <taxon>Bacillota</taxon>
        <taxon>Clostridia</taxon>
        <taxon>Lachnospirales</taxon>
        <taxon>Lachnospiraceae</taxon>
        <taxon>Mediterraneibacter</taxon>
    </lineage>
</organism>
<dbReference type="SUPFAM" id="SSF52980">
    <property type="entry name" value="Restriction endonuclease-like"/>
    <property type="match status" value="1"/>
</dbReference>
<dbReference type="OrthoDB" id="9802516at2"/>
<name>A0A5M9I2K9_9FIRM</name>
<dbReference type="InterPro" id="IPR011335">
    <property type="entry name" value="Restrct_endonuc-II-like"/>
</dbReference>
<evidence type="ECO:0000256" key="2">
    <source>
        <dbReference type="HAMAP-Rule" id="MF_00048"/>
    </source>
</evidence>
<dbReference type="InterPro" id="IPR011856">
    <property type="entry name" value="tRNA_endonuc-like_dom_sf"/>
</dbReference>
<proteinExistence type="inferred from homology"/>
<dbReference type="RefSeq" id="WP_150310434.1">
    <property type="nucleotide sequence ID" value="NZ_VMSO01000004.1"/>
</dbReference>
<dbReference type="CDD" id="cd20736">
    <property type="entry name" value="PoNe_Nuclease"/>
    <property type="match status" value="1"/>
</dbReference>
<dbReference type="PANTHER" id="PTHR34039:SF1">
    <property type="entry name" value="UPF0102 PROTEIN YRAN"/>
    <property type="match status" value="1"/>
</dbReference>
<dbReference type="NCBIfam" id="NF009150">
    <property type="entry name" value="PRK12497.1-3"/>
    <property type="match status" value="1"/>
</dbReference>
<evidence type="ECO:0000256" key="1">
    <source>
        <dbReference type="ARBA" id="ARBA00006738"/>
    </source>
</evidence>
<sequence>MTEIEEKRNKRQTGAYYEQAAGCYLERLGYEVLEYNYRCRSGEIDIVAKDGEYIVFCEVKFRSDERKGNPLEAVDSRKQKVIFRCAMHYLSEHRLKDASCRFDVIGIEGNDGMRSAKVTHIKNAFTG</sequence>
<dbReference type="HAMAP" id="MF_00048">
    <property type="entry name" value="UPF0102"/>
    <property type="match status" value="1"/>
</dbReference>
<dbReference type="EMBL" id="VMSO01000004">
    <property type="protein sequence ID" value="KAA8502059.1"/>
    <property type="molecule type" value="Genomic_DNA"/>
</dbReference>
<accession>A0A5M9I2K9</accession>
<reference evidence="3" key="1">
    <citation type="submission" date="2019-07" db="EMBL/GenBank/DDBJ databases">
        <authorList>
            <person name="Wongkuna S."/>
            <person name="Scaria J."/>
        </authorList>
    </citation>
    <scope>NUCLEOTIDE SEQUENCE [LARGE SCALE GENOMIC DNA]</scope>
    <source>
        <strain evidence="3">SW178</strain>
    </source>
</reference>
<comment type="similarity">
    <text evidence="1 2">Belongs to the UPF0102 family.</text>
</comment>
<evidence type="ECO:0000313" key="3">
    <source>
        <dbReference type="EMBL" id="KAA8502059.1"/>
    </source>
</evidence>
<dbReference type="Proteomes" id="UP000322025">
    <property type="component" value="Unassembled WGS sequence"/>
</dbReference>
<dbReference type="Pfam" id="PF02021">
    <property type="entry name" value="UPF0102"/>
    <property type="match status" value="1"/>
</dbReference>
<dbReference type="GO" id="GO:0003676">
    <property type="term" value="F:nucleic acid binding"/>
    <property type="evidence" value="ECO:0007669"/>
    <property type="project" value="InterPro"/>
</dbReference>